<dbReference type="GO" id="GO:0016787">
    <property type="term" value="F:hydrolase activity"/>
    <property type="evidence" value="ECO:0007669"/>
    <property type="project" value="UniProtKB-KW"/>
</dbReference>
<evidence type="ECO:0000313" key="3">
    <source>
        <dbReference type="EMBL" id="NRN67308.1"/>
    </source>
</evidence>
<proteinExistence type="predicted"/>
<feature type="domain" description="Isochorismatase-like" evidence="2">
    <location>
        <begin position="57"/>
        <end position="187"/>
    </location>
</feature>
<protein>
    <submittedName>
        <fullName evidence="3">Isochorismatase hydrolase</fullName>
    </submittedName>
</protein>
<accession>A0ABX2F7Y5</accession>
<sequence>MIPGRATIFVTLSLLHTSSAGHRFSVSRKSPATVPIALSVPKPMVTAMTTLPNRPNTALMVIDVQNGVVKDAHNRDAVIANINTLVEKARAENVPIVWVQHSDEDMPRDSEAWQYHSSLKRDSSEPLVHKSYSDSFEDTDLETHLAALGVGHLVVTGAQTDVCIRATLHGAMVRGYDATLVADAHTTEDFTSYGAPSPDQVIAHTNLYWKYESAPGRKGGTTPTAEVAF</sequence>
<dbReference type="Proteomes" id="UP000763557">
    <property type="component" value="Unassembled WGS sequence"/>
</dbReference>
<evidence type="ECO:0000256" key="1">
    <source>
        <dbReference type="ARBA" id="ARBA00022801"/>
    </source>
</evidence>
<dbReference type="Pfam" id="PF00857">
    <property type="entry name" value="Isochorismatase"/>
    <property type="match status" value="1"/>
</dbReference>
<evidence type="ECO:0000313" key="4">
    <source>
        <dbReference type="Proteomes" id="UP000763557"/>
    </source>
</evidence>
<dbReference type="InterPro" id="IPR050272">
    <property type="entry name" value="Isochorismatase-like_hydrls"/>
</dbReference>
<evidence type="ECO:0000259" key="2">
    <source>
        <dbReference type="Pfam" id="PF00857"/>
    </source>
</evidence>
<keyword evidence="4" id="KW-1185">Reference proteome</keyword>
<dbReference type="PANTHER" id="PTHR43540">
    <property type="entry name" value="PEROXYUREIDOACRYLATE/UREIDOACRYLATE AMIDOHYDROLASE-RELATED"/>
    <property type="match status" value="1"/>
</dbReference>
<dbReference type="InterPro" id="IPR036380">
    <property type="entry name" value="Isochorismatase-like_sf"/>
</dbReference>
<organism evidence="3 4">
    <name type="scientific">Kibdelosporangium persicum</name>
    <dbReference type="NCBI Taxonomy" id="2698649"/>
    <lineage>
        <taxon>Bacteria</taxon>
        <taxon>Bacillati</taxon>
        <taxon>Actinomycetota</taxon>
        <taxon>Actinomycetes</taxon>
        <taxon>Pseudonocardiales</taxon>
        <taxon>Pseudonocardiaceae</taxon>
        <taxon>Kibdelosporangium</taxon>
    </lineage>
</organism>
<dbReference type="EMBL" id="JAAATY010000014">
    <property type="protein sequence ID" value="NRN67308.1"/>
    <property type="molecule type" value="Genomic_DNA"/>
</dbReference>
<comment type="caution">
    <text evidence="3">The sequence shown here is derived from an EMBL/GenBank/DDBJ whole genome shotgun (WGS) entry which is preliminary data.</text>
</comment>
<dbReference type="CDD" id="cd01014">
    <property type="entry name" value="nicotinamidase_related"/>
    <property type="match status" value="1"/>
</dbReference>
<dbReference type="Gene3D" id="3.40.50.850">
    <property type="entry name" value="Isochorismatase-like"/>
    <property type="match status" value="1"/>
</dbReference>
<gene>
    <name evidence="3" type="ORF">GC106_45440</name>
</gene>
<dbReference type="PANTHER" id="PTHR43540:SF14">
    <property type="entry name" value="ISOCHORISMATASE"/>
    <property type="match status" value="1"/>
</dbReference>
<reference evidence="3 4" key="1">
    <citation type="submission" date="2020-01" db="EMBL/GenBank/DDBJ databases">
        <title>Kibdelosporangium persica a novel Actinomycetes from a hot desert in Iran.</title>
        <authorList>
            <person name="Safaei N."/>
            <person name="Zaburannyi N."/>
            <person name="Mueller R."/>
            <person name="Wink J."/>
        </authorList>
    </citation>
    <scope>NUCLEOTIDE SEQUENCE [LARGE SCALE GENOMIC DNA]</scope>
    <source>
        <strain evidence="3 4">4NS15</strain>
    </source>
</reference>
<keyword evidence="1 3" id="KW-0378">Hydrolase</keyword>
<dbReference type="SUPFAM" id="SSF52499">
    <property type="entry name" value="Isochorismatase-like hydrolases"/>
    <property type="match status" value="1"/>
</dbReference>
<dbReference type="InterPro" id="IPR000868">
    <property type="entry name" value="Isochorismatase-like_dom"/>
</dbReference>
<name>A0ABX2F7Y5_9PSEU</name>